<name>A0ABQ9EFM6_TEGGR</name>
<feature type="domain" description="Phorbol-ester/DAG-type" evidence="3">
    <location>
        <begin position="91"/>
        <end position="125"/>
    </location>
</feature>
<evidence type="ECO:0000259" key="3">
    <source>
        <dbReference type="PROSITE" id="PS50081"/>
    </source>
</evidence>
<comment type="caution">
    <text evidence="4">The sequence shown here is derived from an EMBL/GenBank/DDBJ whole genome shotgun (WGS) entry which is preliminary data.</text>
</comment>
<dbReference type="Gene3D" id="3.30.60.20">
    <property type="match status" value="1"/>
</dbReference>
<dbReference type="EMBL" id="JARBDR010000918">
    <property type="protein sequence ID" value="KAJ8302068.1"/>
    <property type="molecule type" value="Genomic_DNA"/>
</dbReference>
<dbReference type="InterPro" id="IPR002219">
    <property type="entry name" value="PKC_DAG/PE"/>
</dbReference>
<dbReference type="Proteomes" id="UP001217089">
    <property type="component" value="Unassembled WGS sequence"/>
</dbReference>
<sequence>MYFNGMEGASSYSGQMSTDMVSEDVGADMFDVFKRKVEQYKNLLSGFAGLPELFKRKASTNTPEEDQSSAKLLFENIEMDRFGSGEIITKGHDFTLKQLTNPTWCDECGDFIWGLYKQCLRYFVCLPLKI</sequence>
<keyword evidence="1" id="KW-0479">Metal-binding</keyword>
<gene>
    <name evidence="4" type="ORF">KUTeg_021055</name>
</gene>
<protein>
    <recommendedName>
        <fullName evidence="3">Phorbol-ester/DAG-type domain-containing protein</fullName>
    </recommendedName>
</protein>
<dbReference type="PROSITE" id="PS50081">
    <property type="entry name" value="ZF_DAG_PE_2"/>
    <property type="match status" value="1"/>
</dbReference>
<evidence type="ECO:0000313" key="4">
    <source>
        <dbReference type="EMBL" id="KAJ8302068.1"/>
    </source>
</evidence>
<organism evidence="4 5">
    <name type="scientific">Tegillarca granosa</name>
    <name type="common">Malaysian cockle</name>
    <name type="synonym">Anadara granosa</name>
    <dbReference type="NCBI Taxonomy" id="220873"/>
    <lineage>
        <taxon>Eukaryota</taxon>
        <taxon>Metazoa</taxon>
        <taxon>Spiralia</taxon>
        <taxon>Lophotrochozoa</taxon>
        <taxon>Mollusca</taxon>
        <taxon>Bivalvia</taxon>
        <taxon>Autobranchia</taxon>
        <taxon>Pteriomorphia</taxon>
        <taxon>Arcoida</taxon>
        <taxon>Arcoidea</taxon>
        <taxon>Arcidae</taxon>
        <taxon>Tegillarca</taxon>
    </lineage>
</organism>
<keyword evidence="2" id="KW-0862">Zinc</keyword>
<evidence type="ECO:0000256" key="1">
    <source>
        <dbReference type="ARBA" id="ARBA00022723"/>
    </source>
</evidence>
<keyword evidence="5" id="KW-1185">Reference proteome</keyword>
<reference evidence="4 5" key="1">
    <citation type="submission" date="2022-12" db="EMBL/GenBank/DDBJ databases">
        <title>Chromosome-level genome of Tegillarca granosa.</title>
        <authorList>
            <person name="Kim J."/>
        </authorList>
    </citation>
    <scope>NUCLEOTIDE SEQUENCE [LARGE SCALE GENOMIC DNA]</scope>
    <source>
        <strain evidence="4">Teg-2019</strain>
        <tissue evidence="4">Adductor muscle</tissue>
    </source>
</reference>
<proteinExistence type="predicted"/>
<evidence type="ECO:0000256" key="2">
    <source>
        <dbReference type="ARBA" id="ARBA00022833"/>
    </source>
</evidence>
<dbReference type="Pfam" id="PF00130">
    <property type="entry name" value="C1_1"/>
    <property type="match status" value="1"/>
</dbReference>
<accession>A0ABQ9EFM6</accession>
<dbReference type="InterPro" id="IPR046349">
    <property type="entry name" value="C1-like_sf"/>
</dbReference>
<evidence type="ECO:0000313" key="5">
    <source>
        <dbReference type="Proteomes" id="UP001217089"/>
    </source>
</evidence>
<dbReference type="SUPFAM" id="SSF57889">
    <property type="entry name" value="Cysteine-rich domain"/>
    <property type="match status" value="1"/>
</dbReference>